<dbReference type="PANTHER" id="PTHR42894:SF1">
    <property type="entry name" value="N-(5'-PHOSPHORIBOSYL)ANTHRANILATE ISOMERASE"/>
    <property type="match status" value="1"/>
</dbReference>
<dbReference type="InterPro" id="IPR044643">
    <property type="entry name" value="TrpF_fam"/>
</dbReference>
<keyword evidence="7 10" id="KW-0822">Tryptophan biosynthesis</keyword>
<dbReference type="InterPro" id="IPR013785">
    <property type="entry name" value="Aldolase_TIM"/>
</dbReference>
<evidence type="ECO:0000256" key="5">
    <source>
        <dbReference type="ARBA" id="ARBA00022272"/>
    </source>
</evidence>
<comment type="pathway">
    <text evidence="2 10">Amino-acid biosynthesis; L-tryptophan biosynthesis; L-tryptophan from chorismate: step 3/5.</text>
</comment>
<evidence type="ECO:0000256" key="3">
    <source>
        <dbReference type="ARBA" id="ARBA00007571"/>
    </source>
</evidence>
<dbReference type="AlphaFoldDB" id="A0A7C5SXQ9"/>
<evidence type="ECO:0000256" key="1">
    <source>
        <dbReference type="ARBA" id="ARBA00001164"/>
    </source>
</evidence>
<dbReference type="GO" id="GO:0004640">
    <property type="term" value="F:phosphoribosylanthranilate isomerase activity"/>
    <property type="evidence" value="ECO:0007669"/>
    <property type="project" value="UniProtKB-UniRule"/>
</dbReference>
<evidence type="ECO:0000256" key="10">
    <source>
        <dbReference type="HAMAP-Rule" id="MF_00135"/>
    </source>
</evidence>
<comment type="similarity">
    <text evidence="3 10">Belongs to the TrpF family.</text>
</comment>
<evidence type="ECO:0000256" key="4">
    <source>
        <dbReference type="ARBA" id="ARBA00012572"/>
    </source>
</evidence>
<dbReference type="HAMAP" id="MF_00135">
    <property type="entry name" value="PRAI"/>
    <property type="match status" value="1"/>
</dbReference>
<proteinExistence type="inferred from homology"/>
<feature type="domain" description="N-(5'phosphoribosyl) anthranilate isomerase (PRAI)" evidence="11">
    <location>
        <begin position="8"/>
        <end position="200"/>
    </location>
</feature>
<dbReference type="Gene3D" id="3.20.20.70">
    <property type="entry name" value="Aldolase class I"/>
    <property type="match status" value="1"/>
</dbReference>
<evidence type="ECO:0000313" key="12">
    <source>
        <dbReference type="EMBL" id="HHO74423.1"/>
    </source>
</evidence>
<accession>A0A7C5SXQ9</accession>
<organism evidence="12">
    <name type="scientific">Thermocrinis ruber</name>
    <dbReference type="NCBI Taxonomy" id="75906"/>
    <lineage>
        <taxon>Bacteria</taxon>
        <taxon>Pseudomonadati</taxon>
        <taxon>Aquificota</taxon>
        <taxon>Aquificia</taxon>
        <taxon>Aquificales</taxon>
        <taxon>Aquificaceae</taxon>
        <taxon>Thermocrinis</taxon>
    </lineage>
</organism>
<dbReference type="EC" id="5.3.1.24" evidence="4 10"/>
<dbReference type="EMBL" id="DSAC01000094">
    <property type="protein sequence ID" value="HHO74423.1"/>
    <property type="molecule type" value="Genomic_DNA"/>
</dbReference>
<keyword evidence="6 10" id="KW-0028">Amino-acid biosynthesis</keyword>
<dbReference type="InterPro" id="IPR011060">
    <property type="entry name" value="RibuloseP-bd_barrel"/>
</dbReference>
<dbReference type="UniPathway" id="UPA00035">
    <property type="reaction ID" value="UER00042"/>
</dbReference>
<sequence length="208" mass="23630">MERSVKVKFCGIKREEDIKKALELNVDYVGFILYPKSPRFVGWERLAELLELAQGVKRVGVFVNPTLEEINRAFELGIDLVQLHGEEDFEFAKRVGLERVIKAFRVKDQIRVEEAWKQAYAILLDTYSDRAYGGTGESFDWSIAQALVEQGFKVFLSGGLNPKNVSLAVQRVKPYAVDVSSGIEKEPGVKDHKKMEEFIHAVENPPKD</sequence>
<evidence type="ECO:0000256" key="2">
    <source>
        <dbReference type="ARBA" id="ARBA00004664"/>
    </source>
</evidence>
<comment type="caution">
    <text evidence="12">The sequence shown here is derived from an EMBL/GenBank/DDBJ whole genome shotgun (WGS) entry which is preliminary data.</text>
</comment>
<dbReference type="CDD" id="cd00405">
    <property type="entry name" value="PRAI"/>
    <property type="match status" value="1"/>
</dbReference>
<name>A0A7C5SXQ9_9AQUI</name>
<dbReference type="InterPro" id="IPR001240">
    <property type="entry name" value="PRAI_dom"/>
</dbReference>
<dbReference type="FunFam" id="3.20.20.70:FF:000075">
    <property type="entry name" value="Tryptophan biosynthesis protein TRP1"/>
    <property type="match status" value="1"/>
</dbReference>
<keyword evidence="9 10" id="KW-0413">Isomerase</keyword>
<evidence type="ECO:0000256" key="7">
    <source>
        <dbReference type="ARBA" id="ARBA00022822"/>
    </source>
</evidence>
<dbReference type="SUPFAM" id="SSF51366">
    <property type="entry name" value="Ribulose-phoshate binding barrel"/>
    <property type="match status" value="1"/>
</dbReference>
<evidence type="ECO:0000256" key="6">
    <source>
        <dbReference type="ARBA" id="ARBA00022605"/>
    </source>
</evidence>
<evidence type="ECO:0000259" key="11">
    <source>
        <dbReference type="Pfam" id="PF00697"/>
    </source>
</evidence>
<reference evidence="12" key="1">
    <citation type="journal article" date="2020" name="mSystems">
        <title>Genome- and Community-Level Interaction Insights into Carbon Utilization and Element Cycling Functions of Hydrothermarchaeota in Hydrothermal Sediment.</title>
        <authorList>
            <person name="Zhou Z."/>
            <person name="Liu Y."/>
            <person name="Xu W."/>
            <person name="Pan J."/>
            <person name="Luo Z.H."/>
            <person name="Li M."/>
        </authorList>
    </citation>
    <scope>NUCLEOTIDE SEQUENCE [LARGE SCALE GENOMIC DNA]</scope>
    <source>
        <strain evidence="12">SpSt-114</strain>
    </source>
</reference>
<dbReference type="PANTHER" id="PTHR42894">
    <property type="entry name" value="N-(5'-PHOSPHORIBOSYL)ANTHRANILATE ISOMERASE"/>
    <property type="match status" value="1"/>
</dbReference>
<evidence type="ECO:0000256" key="8">
    <source>
        <dbReference type="ARBA" id="ARBA00023141"/>
    </source>
</evidence>
<gene>
    <name evidence="10" type="primary">trpF</name>
    <name evidence="12" type="ORF">ENN04_07325</name>
</gene>
<dbReference type="Pfam" id="PF00697">
    <property type="entry name" value="PRAI"/>
    <property type="match status" value="1"/>
</dbReference>
<evidence type="ECO:0000256" key="9">
    <source>
        <dbReference type="ARBA" id="ARBA00023235"/>
    </source>
</evidence>
<protein>
    <recommendedName>
        <fullName evidence="5 10">N-(5'-phosphoribosyl)anthranilate isomerase</fullName>
        <shortName evidence="10">PRAI</shortName>
        <ecNumber evidence="4 10">5.3.1.24</ecNumber>
    </recommendedName>
</protein>
<keyword evidence="8 10" id="KW-0057">Aromatic amino acid biosynthesis</keyword>
<comment type="catalytic activity">
    <reaction evidence="1 10">
        <text>N-(5-phospho-beta-D-ribosyl)anthranilate = 1-(2-carboxyphenylamino)-1-deoxy-D-ribulose 5-phosphate</text>
        <dbReference type="Rhea" id="RHEA:21540"/>
        <dbReference type="ChEBI" id="CHEBI:18277"/>
        <dbReference type="ChEBI" id="CHEBI:58613"/>
        <dbReference type="EC" id="5.3.1.24"/>
    </reaction>
</comment>
<dbReference type="GO" id="GO:0000162">
    <property type="term" value="P:L-tryptophan biosynthetic process"/>
    <property type="evidence" value="ECO:0007669"/>
    <property type="project" value="UniProtKB-UniRule"/>
</dbReference>